<evidence type="ECO:0000256" key="4">
    <source>
        <dbReference type="ARBA" id="ARBA00022989"/>
    </source>
</evidence>
<dbReference type="PANTHER" id="PTHR43124:SF5">
    <property type="entry name" value="PURINE RIBONUCLEOSIDE EFFLUX PUMP NEPI"/>
    <property type="match status" value="1"/>
</dbReference>
<feature type="transmembrane region" description="Helical" evidence="6">
    <location>
        <begin position="327"/>
        <end position="345"/>
    </location>
</feature>
<dbReference type="SUPFAM" id="SSF103473">
    <property type="entry name" value="MFS general substrate transporter"/>
    <property type="match status" value="1"/>
</dbReference>
<feature type="transmembrane region" description="Helical" evidence="6">
    <location>
        <begin position="98"/>
        <end position="117"/>
    </location>
</feature>
<dbReference type="PROSITE" id="PS50850">
    <property type="entry name" value="MFS"/>
    <property type="match status" value="1"/>
</dbReference>
<dbReference type="InterPro" id="IPR011701">
    <property type="entry name" value="MFS"/>
</dbReference>
<feature type="transmembrane region" description="Helical" evidence="6">
    <location>
        <begin position="227"/>
        <end position="249"/>
    </location>
</feature>
<comment type="subcellular location">
    <subcellularLocation>
        <location evidence="1">Cell membrane</location>
        <topology evidence="1">Multi-pass membrane protein</topology>
    </subcellularLocation>
</comment>
<keyword evidence="5 6" id="KW-0472">Membrane</keyword>
<feature type="transmembrane region" description="Helical" evidence="6">
    <location>
        <begin position="30"/>
        <end position="49"/>
    </location>
</feature>
<feature type="domain" description="Major facilitator superfamily (MFS) profile" evidence="7">
    <location>
        <begin position="24"/>
        <end position="443"/>
    </location>
</feature>
<dbReference type="InterPro" id="IPR036259">
    <property type="entry name" value="MFS_trans_sf"/>
</dbReference>
<feature type="transmembrane region" description="Helical" evidence="6">
    <location>
        <begin position="184"/>
        <end position="206"/>
    </location>
</feature>
<feature type="transmembrane region" description="Helical" evidence="6">
    <location>
        <begin position="269"/>
        <end position="291"/>
    </location>
</feature>
<dbReference type="InterPro" id="IPR050189">
    <property type="entry name" value="MFS_Efflux_Transporters"/>
</dbReference>
<feature type="transmembrane region" description="Helical" evidence="6">
    <location>
        <begin position="156"/>
        <end position="178"/>
    </location>
</feature>
<evidence type="ECO:0000256" key="6">
    <source>
        <dbReference type="SAM" id="Phobius"/>
    </source>
</evidence>
<keyword evidence="3 6" id="KW-0812">Transmembrane</keyword>
<keyword evidence="2" id="KW-1003">Cell membrane</keyword>
<keyword evidence="4 6" id="KW-1133">Transmembrane helix</keyword>
<dbReference type="EMBL" id="AP027728">
    <property type="protein sequence ID" value="BDZ40160.1"/>
    <property type="molecule type" value="Genomic_DNA"/>
</dbReference>
<reference evidence="9" key="1">
    <citation type="journal article" date="2019" name="Int. J. Syst. Evol. Microbiol.">
        <title>The Global Catalogue of Microorganisms (GCM) 10K type strain sequencing project: providing services to taxonomists for standard genome sequencing and annotation.</title>
        <authorList>
            <consortium name="The Broad Institute Genomics Platform"/>
            <consortium name="The Broad Institute Genome Sequencing Center for Infectious Disease"/>
            <person name="Wu L."/>
            <person name="Ma J."/>
        </authorList>
    </citation>
    <scope>NUCLEOTIDE SEQUENCE [LARGE SCALE GENOMIC DNA]</scope>
    <source>
        <strain evidence="9">NBRC 106310</strain>
    </source>
</reference>
<feature type="transmembrane region" description="Helical" evidence="6">
    <location>
        <begin position="69"/>
        <end position="91"/>
    </location>
</feature>
<feature type="transmembrane region" description="Helical" evidence="6">
    <location>
        <begin position="123"/>
        <end position="144"/>
    </location>
</feature>
<keyword evidence="9" id="KW-1185">Reference proteome</keyword>
<proteinExistence type="predicted"/>
<gene>
    <name evidence="8" type="ORF">GCM10025863_27740</name>
</gene>
<evidence type="ECO:0000313" key="8">
    <source>
        <dbReference type="EMBL" id="BDZ40160.1"/>
    </source>
</evidence>
<dbReference type="PANTHER" id="PTHR43124">
    <property type="entry name" value="PURINE EFFLUX PUMP PBUE"/>
    <property type="match status" value="1"/>
</dbReference>
<dbReference type="Proteomes" id="UP001321543">
    <property type="component" value="Chromosome"/>
</dbReference>
<evidence type="ECO:0000259" key="7">
    <source>
        <dbReference type="PROSITE" id="PS50850"/>
    </source>
</evidence>
<protein>
    <recommendedName>
        <fullName evidence="7">Major facilitator superfamily (MFS) profile domain-containing protein</fullName>
    </recommendedName>
</protein>
<sequence>MLHPHTRHAGSMTTTAPVPTVPATVRRMPYAALLTMMAMSFLLVSAEFLPNGVLTEIAAELGVTAGQAGQLVTVTALAGLIVAPTIGLALPRLDRRTLLVWMAVLAAISNLIVAIAPSLPLMLLARVLLGAALSGFWTMSITVAASIAGQERLGRAVMFTAAGTSLATVAGVPVGVALSELLDWRGVFGIAAAVTALLAVGLRTLLPAVPAQNVARIAVLVETLRRPGIGLGIVGHVLVIFGHALAYTYIRLALERVQSGGVPIDASTIIVLLAVFGIGGFIGNLVIGAGIDRTYRVLAVVTPLAIAVTMMLVILAAASLWTVGAAAFVWGFFFASWLLIVNTWVGHRMPDRLEAGEASSWWDSRERSCSPQGWVGCWWMRWASAWPTPWAQRCSRWVLCCSASPVARPAEPRCSVGSLRRMPGRGGSATPMASCRCADGTHG</sequence>
<dbReference type="CDD" id="cd17324">
    <property type="entry name" value="MFS_NepI_like"/>
    <property type="match status" value="1"/>
</dbReference>
<evidence type="ECO:0000313" key="9">
    <source>
        <dbReference type="Proteomes" id="UP001321543"/>
    </source>
</evidence>
<accession>A0ABM8FWQ1</accession>
<feature type="transmembrane region" description="Helical" evidence="6">
    <location>
        <begin position="298"/>
        <end position="321"/>
    </location>
</feature>
<dbReference type="InterPro" id="IPR020846">
    <property type="entry name" value="MFS_dom"/>
</dbReference>
<evidence type="ECO:0000256" key="1">
    <source>
        <dbReference type="ARBA" id="ARBA00004651"/>
    </source>
</evidence>
<organism evidence="8 9">
    <name type="scientific">Microbacterium suwonense</name>
    <dbReference type="NCBI Taxonomy" id="683047"/>
    <lineage>
        <taxon>Bacteria</taxon>
        <taxon>Bacillati</taxon>
        <taxon>Actinomycetota</taxon>
        <taxon>Actinomycetes</taxon>
        <taxon>Micrococcales</taxon>
        <taxon>Microbacteriaceae</taxon>
        <taxon>Microbacterium</taxon>
    </lineage>
</organism>
<name>A0ABM8FWQ1_9MICO</name>
<dbReference type="Pfam" id="PF07690">
    <property type="entry name" value="MFS_1"/>
    <property type="match status" value="1"/>
</dbReference>
<evidence type="ECO:0000256" key="5">
    <source>
        <dbReference type="ARBA" id="ARBA00023136"/>
    </source>
</evidence>
<evidence type="ECO:0000256" key="2">
    <source>
        <dbReference type="ARBA" id="ARBA00022475"/>
    </source>
</evidence>
<evidence type="ECO:0000256" key="3">
    <source>
        <dbReference type="ARBA" id="ARBA00022692"/>
    </source>
</evidence>
<dbReference type="Gene3D" id="1.20.1250.20">
    <property type="entry name" value="MFS general substrate transporter like domains"/>
    <property type="match status" value="1"/>
</dbReference>